<reference evidence="3 4" key="1">
    <citation type="journal article" date="2021" name="Nat. Plants">
        <title>The Taxus genome provides insights into paclitaxel biosynthesis.</title>
        <authorList>
            <person name="Xiong X."/>
            <person name="Gou J."/>
            <person name="Liao Q."/>
            <person name="Li Y."/>
            <person name="Zhou Q."/>
            <person name="Bi G."/>
            <person name="Li C."/>
            <person name="Du R."/>
            <person name="Wang X."/>
            <person name="Sun T."/>
            <person name="Guo L."/>
            <person name="Liang H."/>
            <person name="Lu P."/>
            <person name="Wu Y."/>
            <person name="Zhang Z."/>
            <person name="Ro D.K."/>
            <person name="Shang Y."/>
            <person name="Huang S."/>
            <person name="Yan J."/>
        </authorList>
    </citation>
    <scope>NUCLEOTIDE SEQUENCE [LARGE SCALE GENOMIC DNA]</scope>
    <source>
        <strain evidence="3">Ta-2019</strain>
    </source>
</reference>
<organism evidence="3 4">
    <name type="scientific">Taxus chinensis</name>
    <name type="common">Chinese yew</name>
    <name type="synonym">Taxus wallichiana var. chinensis</name>
    <dbReference type="NCBI Taxonomy" id="29808"/>
    <lineage>
        <taxon>Eukaryota</taxon>
        <taxon>Viridiplantae</taxon>
        <taxon>Streptophyta</taxon>
        <taxon>Embryophyta</taxon>
        <taxon>Tracheophyta</taxon>
        <taxon>Spermatophyta</taxon>
        <taxon>Pinopsida</taxon>
        <taxon>Pinidae</taxon>
        <taxon>Conifers II</taxon>
        <taxon>Cupressales</taxon>
        <taxon>Taxaceae</taxon>
        <taxon>Taxus</taxon>
    </lineage>
</organism>
<dbReference type="PROSITE" id="PS50891">
    <property type="entry name" value="LOB"/>
    <property type="match status" value="1"/>
</dbReference>
<name>A0AA38LCF8_TAXCH</name>
<dbReference type="OMA" id="MEHKTRE"/>
<proteinExistence type="inferred from homology"/>
<dbReference type="AlphaFoldDB" id="A0AA38LCF8"/>
<dbReference type="PANTHER" id="PTHR31301:SF206">
    <property type="entry name" value="LOB DOMAIN-CONTAINING PROTEIN 1"/>
    <property type="match status" value="1"/>
</dbReference>
<dbReference type="InterPro" id="IPR004883">
    <property type="entry name" value="LOB"/>
</dbReference>
<dbReference type="Pfam" id="PF03195">
    <property type="entry name" value="LOB"/>
    <property type="match status" value="1"/>
</dbReference>
<keyword evidence="4" id="KW-1185">Reference proteome</keyword>
<evidence type="ECO:0000259" key="2">
    <source>
        <dbReference type="PROSITE" id="PS50891"/>
    </source>
</evidence>
<protein>
    <recommendedName>
        <fullName evidence="2">LOB domain-containing protein</fullName>
    </recommendedName>
</protein>
<comment type="caution">
    <text evidence="3">The sequence shown here is derived from an EMBL/GenBank/DDBJ whole genome shotgun (WGS) entry which is preliminary data.</text>
</comment>
<feature type="non-terminal residue" evidence="3">
    <location>
        <position position="119"/>
    </location>
</feature>
<dbReference type="Proteomes" id="UP000824469">
    <property type="component" value="Unassembled WGS sequence"/>
</dbReference>
<evidence type="ECO:0000313" key="3">
    <source>
        <dbReference type="EMBL" id="KAH9316595.1"/>
    </source>
</evidence>
<dbReference type="PANTHER" id="PTHR31301">
    <property type="entry name" value="LOB DOMAIN-CONTAINING PROTEIN 4-RELATED"/>
    <property type="match status" value="1"/>
</dbReference>
<evidence type="ECO:0000256" key="1">
    <source>
        <dbReference type="ARBA" id="ARBA00005474"/>
    </source>
</evidence>
<sequence length="119" mass="13078">MEHKTREASAIAYPCAACKTQRRKCGNKCLLAPYFPPHDPHKFSIAHRVFGAGNIVKNLRDIPAESREDAVTSMVYEATARVEDPVYGCTGAVCRLQKQVSSLQSQLATTQAELLNTKA</sequence>
<accession>A0AA38LCF8</accession>
<comment type="similarity">
    <text evidence="1">Belongs to the LOB domain-containing protein family.</text>
</comment>
<feature type="domain" description="LOB" evidence="2">
    <location>
        <begin position="13"/>
        <end position="114"/>
    </location>
</feature>
<gene>
    <name evidence="3" type="ORF">KI387_025222</name>
</gene>
<evidence type="ECO:0000313" key="4">
    <source>
        <dbReference type="Proteomes" id="UP000824469"/>
    </source>
</evidence>
<dbReference type="EMBL" id="JAHRHJ020000005">
    <property type="protein sequence ID" value="KAH9316595.1"/>
    <property type="molecule type" value="Genomic_DNA"/>
</dbReference>